<dbReference type="PANTHER" id="PTHR42730">
    <property type="entry name" value="2-OXOGLUTARATE SYNTHASE SUBUNIT KORC"/>
    <property type="match status" value="1"/>
</dbReference>
<proteinExistence type="predicted"/>
<dbReference type="RefSeq" id="WP_115791596.1">
    <property type="nucleotide sequence ID" value="NZ_QSLN01000001.1"/>
</dbReference>
<gene>
    <name evidence="3" type="ORF">DXX99_00720</name>
</gene>
<keyword evidence="1" id="KW-0560">Oxidoreductase</keyword>
<protein>
    <submittedName>
        <fullName evidence="3">Ketoisovalerate oxidoreductase</fullName>
    </submittedName>
</protein>
<dbReference type="SUPFAM" id="SSF53323">
    <property type="entry name" value="Pyruvate-ferredoxin oxidoreductase, PFOR, domain III"/>
    <property type="match status" value="1"/>
</dbReference>
<dbReference type="Proteomes" id="UP000256329">
    <property type="component" value="Unassembled WGS sequence"/>
</dbReference>
<dbReference type="InterPro" id="IPR002869">
    <property type="entry name" value="Pyrv_flavodox_OxRed_cen"/>
</dbReference>
<evidence type="ECO:0000313" key="4">
    <source>
        <dbReference type="Proteomes" id="UP000256329"/>
    </source>
</evidence>
<keyword evidence="4" id="KW-1185">Reference proteome</keyword>
<dbReference type="NCBIfam" id="TIGR02175">
    <property type="entry name" value="PorC_KorC"/>
    <property type="match status" value="1"/>
</dbReference>
<feature type="domain" description="Pyruvate/ketoisovalerate oxidoreductase catalytic" evidence="2">
    <location>
        <begin position="13"/>
        <end position="181"/>
    </location>
</feature>
<dbReference type="Pfam" id="PF01558">
    <property type="entry name" value="POR"/>
    <property type="match status" value="1"/>
</dbReference>
<dbReference type="AlphaFoldDB" id="A0A3D8P6W9"/>
<dbReference type="InterPro" id="IPR052554">
    <property type="entry name" value="2-oxoglutarate_synth_KorC"/>
</dbReference>
<name>A0A3D8P6W9_9THEO</name>
<organism evidence="3 4">
    <name type="scientific">Ammonifex thiophilus</name>
    <dbReference type="NCBI Taxonomy" id="444093"/>
    <lineage>
        <taxon>Bacteria</taxon>
        <taxon>Bacillati</taxon>
        <taxon>Bacillota</taxon>
        <taxon>Clostridia</taxon>
        <taxon>Thermoanaerobacterales</taxon>
        <taxon>Thermoanaerobacteraceae</taxon>
        <taxon>Ammonifex</taxon>
    </lineage>
</organism>
<dbReference type="Gene3D" id="3.40.920.10">
    <property type="entry name" value="Pyruvate-ferredoxin oxidoreductase, PFOR, domain III"/>
    <property type="match status" value="1"/>
</dbReference>
<evidence type="ECO:0000259" key="2">
    <source>
        <dbReference type="Pfam" id="PF01558"/>
    </source>
</evidence>
<reference evidence="3 4" key="1">
    <citation type="submission" date="2018-08" db="EMBL/GenBank/DDBJ databases">
        <title>Form III RuBisCO-mediated autotrophy in Thermodesulfobium bacteria.</title>
        <authorList>
            <person name="Toshchakov S.V."/>
            <person name="Kublanov I.V."/>
            <person name="Frolov E."/>
            <person name="Bonch-Osmolovskaya E.A."/>
            <person name="Tourova T.P."/>
            <person name="Chernych N.A."/>
            <person name="Lebedinsky A.V."/>
        </authorList>
    </citation>
    <scope>NUCLEOTIDE SEQUENCE [LARGE SCALE GENOMIC DNA]</scope>
    <source>
        <strain evidence="3 4">SR</strain>
    </source>
</reference>
<dbReference type="GO" id="GO:0016625">
    <property type="term" value="F:oxidoreductase activity, acting on the aldehyde or oxo group of donors, iron-sulfur protein as acceptor"/>
    <property type="evidence" value="ECO:0007669"/>
    <property type="project" value="InterPro"/>
</dbReference>
<dbReference type="OrthoDB" id="9789125at2"/>
<evidence type="ECO:0000313" key="3">
    <source>
        <dbReference type="EMBL" id="RDV84602.1"/>
    </source>
</evidence>
<dbReference type="PANTHER" id="PTHR42730:SF1">
    <property type="entry name" value="2-OXOGLUTARATE SYNTHASE SUBUNIT KORC"/>
    <property type="match status" value="1"/>
</dbReference>
<sequence>MKKPLKIVVAGEGGQGVQAVAEILAEAAYDEGKEVLYIPAFGVEQRGGVSLAYLQVGDEPIPAPKFEKADIVVALSGRAVRRTRQYVGPETIFIYDTHADVQEEELPKEAKRLIPIPGIEVARKELHPRVFNILIMGALIKLTSIVGLEDAKRALEKRLGHRFEKDPSLRELNYRALEKGMALVS</sequence>
<comment type="caution">
    <text evidence="3">The sequence shown here is derived from an EMBL/GenBank/DDBJ whole genome shotgun (WGS) entry which is preliminary data.</text>
</comment>
<dbReference type="InterPro" id="IPR019752">
    <property type="entry name" value="Pyrv/ketoisovalerate_OxRed_cat"/>
</dbReference>
<accession>A0A3D8P6W9</accession>
<dbReference type="EMBL" id="QSLN01000001">
    <property type="protein sequence ID" value="RDV84602.1"/>
    <property type="molecule type" value="Genomic_DNA"/>
</dbReference>
<evidence type="ECO:0000256" key="1">
    <source>
        <dbReference type="ARBA" id="ARBA00023002"/>
    </source>
</evidence>
<dbReference type="InterPro" id="IPR011894">
    <property type="entry name" value="PorC_KorC"/>
</dbReference>